<comment type="caution">
    <text evidence="1">The sequence shown here is derived from an EMBL/GenBank/DDBJ whole genome shotgun (WGS) entry which is preliminary data.</text>
</comment>
<sequence length="304" mass="32434">MGPFAPRRADWGGGRLGNEATCSGVFVHAAASAPHYTIGLITRGTRRNAALHQLLQDFCLLLEVRAPAATFVPLPIGAELRRVRMRLWWLPSEQRVRPHETLPPIKVILRDGGAAGTTAPTAVTGPSIGPAGARPAFLAGYSSVRLRLNRPSGASLCGTCQQEVPLQGQLTMTDQHHPTESPPDITQPTATHDDEALSVGSADTMVLLAHACPAADDPLSTGDLAERHPVLDTHTDGMPLVSAAPPRHSCRRAELVFSDITVLHEGEHMISVDVTVRPSYEAFVSPLIGYLSPFLVVSKRGDAS</sequence>
<evidence type="ECO:0000313" key="2">
    <source>
        <dbReference type="Proteomes" id="UP000015354"/>
    </source>
</evidence>
<organism evidence="1 2">
    <name type="scientific">Strigomonas culicis</name>
    <dbReference type="NCBI Taxonomy" id="28005"/>
    <lineage>
        <taxon>Eukaryota</taxon>
        <taxon>Discoba</taxon>
        <taxon>Euglenozoa</taxon>
        <taxon>Kinetoplastea</taxon>
        <taxon>Metakinetoplastina</taxon>
        <taxon>Trypanosomatida</taxon>
        <taxon>Trypanosomatidae</taxon>
        <taxon>Strigomonadinae</taxon>
        <taxon>Strigomonas</taxon>
    </lineage>
</organism>
<keyword evidence="2" id="KW-1185">Reference proteome</keyword>
<evidence type="ECO:0000313" key="1">
    <source>
        <dbReference type="EMBL" id="EPY28673.1"/>
    </source>
</evidence>
<dbReference type="EMBL" id="ATMH01004938">
    <property type="protein sequence ID" value="EPY28673.1"/>
    <property type="molecule type" value="Genomic_DNA"/>
</dbReference>
<name>S9UIB4_9TRYP</name>
<reference evidence="1 2" key="1">
    <citation type="journal article" date="2013" name="PLoS ONE">
        <title>Predicting the Proteins of Angomonas deanei, Strigomonas culicis and Their Respective Endosymbionts Reveals New Aspects of the Trypanosomatidae Family.</title>
        <authorList>
            <person name="Motta M.C."/>
            <person name="Martins A.C."/>
            <person name="de Souza S.S."/>
            <person name="Catta-Preta C.M."/>
            <person name="Silva R."/>
            <person name="Klein C.C."/>
            <person name="de Almeida L.G."/>
            <person name="de Lima Cunha O."/>
            <person name="Ciapina L.P."/>
            <person name="Brocchi M."/>
            <person name="Colabardini A.C."/>
            <person name="de Araujo Lima B."/>
            <person name="Machado C.R."/>
            <person name="de Almeida Soares C.M."/>
            <person name="Probst C.M."/>
            <person name="de Menezes C.B."/>
            <person name="Thompson C.E."/>
            <person name="Bartholomeu D.C."/>
            <person name="Gradia D.F."/>
            <person name="Pavoni D.P."/>
            <person name="Grisard E.C."/>
            <person name="Fantinatti-Garboggini F."/>
            <person name="Marchini F.K."/>
            <person name="Rodrigues-Luiz G.F."/>
            <person name="Wagner G."/>
            <person name="Goldman G.H."/>
            <person name="Fietto J.L."/>
            <person name="Elias M.C."/>
            <person name="Goldman M.H."/>
            <person name="Sagot M.F."/>
            <person name="Pereira M."/>
            <person name="Stoco P.H."/>
            <person name="de Mendonca-Neto R.P."/>
            <person name="Teixeira S.M."/>
            <person name="Maciel T.E."/>
            <person name="de Oliveira Mendes T.A."/>
            <person name="Urmenyi T.P."/>
            <person name="de Souza W."/>
            <person name="Schenkman S."/>
            <person name="de Vasconcelos A.T."/>
        </authorList>
    </citation>
    <scope>NUCLEOTIDE SEQUENCE [LARGE SCALE GENOMIC DNA]</scope>
</reference>
<proteinExistence type="predicted"/>
<dbReference type="AlphaFoldDB" id="S9UIB4"/>
<gene>
    <name evidence="1" type="ORF">STCU_04938</name>
</gene>
<accession>S9UIB4</accession>
<protein>
    <submittedName>
        <fullName evidence="1">Uncharacterized protein</fullName>
    </submittedName>
</protein>
<dbReference type="Proteomes" id="UP000015354">
    <property type="component" value="Unassembled WGS sequence"/>
</dbReference>